<organism evidence="8 9">
    <name type="scientific">Haematococcus lacustris</name>
    <name type="common">Green alga</name>
    <name type="synonym">Haematococcus pluvialis</name>
    <dbReference type="NCBI Taxonomy" id="44745"/>
    <lineage>
        <taxon>Eukaryota</taxon>
        <taxon>Viridiplantae</taxon>
        <taxon>Chlorophyta</taxon>
        <taxon>core chlorophytes</taxon>
        <taxon>Chlorophyceae</taxon>
        <taxon>CS clade</taxon>
        <taxon>Chlamydomonadales</taxon>
        <taxon>Haematococcaceae</taxon>
        <taxon>Haematococcus</taxon>
    </lineage>
</organism>
<protein>
    <submittedName>
        <fullName evidence="8">Protein kinase domain-containing protein</fullName>
    </submittedName>
</protein>
<evidence type="ECO:0000256" key="6">
    <source>
        <dbReference type="SAM" id="MobiDB-lite"/>
    </source>
</evidence>
<comment type="caution">
    <text evidence="8">The sequence shown here is derived from an EMBL/GenBank/DDBJ whole genome shotgun (WGS) entry which is preliminary data.</text>
</comment>
<reference evidence="8 9" key="1">
    <citation type="submission" date="2020-02" db="EMBL/GenBank/DDBJ databases">
        <title>Draft genome sequence of Haematococcus lacustris strain NIES-144.</title>
        <authorList>
            <person name="Morimoto D."/>
            <person name="Nakagawa S."/>
            <person name="Yoshida T."/>
            <person name="Sawayama S."/>
        </authorList>
    </citation>
    <scope>NUCLEOTIDE SEQUENCE [LARGE SCALE GENOMIC DNA]</scope>
    <source>
        <strain evidence="8 9">NIES-144</strain>
    </source>
</reference>
<evidence type="ECO:0000313" key="8">
    <source>
        <dbReference type="EMBL" id="GFH10560.1"/>
    </source>
</evidence>
<dbReference type="Gene3D" id="1.10.510.10">
    <property type="entry name" value="Transferase(Phosphotransferase) domain 1"/>
    <property type="match status" value="1"/>
</dbReference>
<dbReference type="EMBL" id="BLLF01000326">
    <property type="protein sequence ID" value="GFH10560.1"/>
    <property type="molecule type" value="Genomic_DNA"/>
</dbReference>
<feature type="non-terminal residue" evidence="8">
    <location>
        <position position="377"/>
    </location>
</feature>
<name>A0A699YKF2_HAELA</name>
<evidence type="ECO:0000313" key="9">
    <source>
        <dbReference type="Proteomes" id="UP000485058"/>
    </source>
</evidence>
<evidence type="ECO:0000256" key="1">
    <source>
        <dbReference type="ARBA" id="ARBA00022527"/>
    </source>
</evidence>
<dbReference type="SUPFAM" id="SSF56112">
    <property type="entry name" value="Protein kinase-like (PK-like)"/>
    <property type="match status" value="1"/>
</dbReference>
<evidence type="ECO:0000256" key="5">
    <source>
        <dbReference type="ARBA" id="ARBA00022840"/>
    </source>
</evidence>
<evidence type="ECO:0000256" key="2">
    <source>
        <dbReference type="ARBA" id="ARBA00022679"/>
    </source>
</evidence>
<dbReference type="SMART" id="SM00220">
    <property type="entry name" value="S_TKc"/>
    <property type="match status" value="1"/>
</dbReference>
<sequence>MYLLSYSSKKEAAVGQATGKQASNPSSQTPPSTVGLSRPRGSLFGSGDEKRQAMSAFHADQHNGLYQLKPELEVLSDLHMDAVLGSGGFACVLRAFMEALHSQHQGLHALSLDPAHFSSGPDGQPIAPHQIMACMDEHRQQVESWLQAMGCYAGMTPLWARPPSSSQEWGAGSGDMPTQDGFGAADNMSGLPGMSWVEVLAHIGAKPNDFVTHANFGTLWTAIKVSAVRNAVFVRKASASGAHRRARLRALLRTAREIAMGLEHLHACNVVHGDIKLANVLLHDSRADSRGFHALLTDFGLSKLVLGSKHISKNASGTTNYMAPELFLDREVSRSTDVYAFGIMLCPRAGDGDSRHEATLASPTRGPAACPTGHIPQ</sequence>
<dbReference type="InterPro" id="IPR008271">
    <property type="entry name" value="Ser/Thr_kinase_AS"/>
</dbReference>
<feature type="domain" description="Protein kinase" evidence="7">
    <location>
        <begin position="78"/>
        <end position="377"/>
    </location>
</feature>
<keyword evidence="2" id="KW-0808">Transferase</keyword>
<dbReference type="PROSITE" id="PS50011">
    <property type="entry name" value="PROTEIN_KINASE_DOM"/>
    <property type="match status" value="1"/>
</dbReference>
<keyword evidence="3" id="KW-0547">Nucleotide-binding</keyword>
<dbReference type="Proteomes" id="UP000485058">
    <property type="component" value="Unassembled WGS sequence"/>
</dbReference>
<evidence type="ECO:0000256" key="3">
    <source>
        <dbReference type="ARBA" id="ARBA00022741"/>
    </source>
</evidence>
<dbReference type="InterPro" id="IPR011009">
    <property type="entry name" value="Kinase-like_dom_sf"/>
</dbReference>
<keyword evidence="5" id="KW-0067">ATP-binding</keyword>
<feature type="region of interest" description="Disordered" evidence="6">
    <location>
        <begin position="14"/>
        <end position="51"/>
    </location>
</feature>
<dbReference type="GO" id="GO:0004674">
    <property type="term" value="F:protein serine/threonine kinase activity"/>
    <property type="evidence" value="ECO:0007669"/>
    <property type="project" value="UniProtKB-KW"/>
</dbReference>
<proteinExistence type="predicted"/>
<dbReference type="PANTHER" id="PTHR24351">
    <property type="entry name" value="RIBOSOMAL PROTEIN S6 KINASE"/>
    <property type="match status" value="1"/>
</dbReference>
<feature type="region of interest" description="Disordered" evidence="6">
    <location>
        <begin position="351"/>
        <end position="377"/>
    </location>
</feature>
<dbReference type="InterPro" id="IPR000719">
    <property type="entry name" value="Prot_kinase_dom"/>
</dbReference>
<dbReference type="PROSITE" id="PS00108">
    <property type="entry name" value="PROTEIN_KINASE_ST"/>
    <property type="match status" value="1"/>
</dbReference>
<feature type="compositionally biased region" description="Polar residues" evidence="6">
    <location>
        <begin position="18"/>
        <end position="35"/>
    </location>
</feature>
<gene>
    <name evidence="8" type="ORF">HaLaN_05892</name>
</gene>
<keyword evidence="4 8" id="KW-0418">Kinase</keyword>
<dbReference type="AlphaFoldDB" id="A0A699YKF2"/>
<keyword evidence="9" id="KW-1185">Reference proteome</keyword>
<dbReference type="GO" id="GO:0005524">
    <property type="term" value="F:ATP binding"/>
    <property type="evidence" value="ECO:0007669"/>
    <property type="project" value="UniProtKB-KW"/>
</dbReference>
<accession>A0A699YKF2</accession>
<dbReference type="Pfam" id="PF00069">
    <property type="entry name" value="Pkinase"/>
    <property type="match status" value="1"/>
</dbReference>
<evidence type="ECO:0000256" key="4">
    <source>
        <dbReference type="ARBA" id="ARBA00022777"/>
    </source>
</evidence>
<evidence type="ECO:0000259" key="7">
    <source>
        <dbReference type="PROSITE" id="PS50011"/>
    </source>
</evidence>
<feature type="non-terminal residue" evidence="8">
    <location>
        <position position="1"/>
    </location>
</feature>
<keyword evidence="1" id="KW-0723">Serine/threonine-protein kinase</keyword>